<dbReference type="Pfam" id="PF13246">
    <property type="entry name" value="Cation_ATPase"/>
    <property type="match status" value="1"/>
</dbReference>
<feature type="transmembrane region" description="Helical" evidence="18">
    <location>
        <begin position="810"/>
        <end position="829"/>
    </location>
</feature>
<evidence type="ECO:0000256" key="13">
    <source>
        <dbReference type="ARBA" id="ARBA00022967"/>
    </source>
</evidence>
<dbReference type="SFLD" id="SFLDF00027">
    <property type="entry name" value="p-type_atpase"/>
    <property type="match status" value="1"/>
</dbReference>
<evidence type="ECO:0000256" key="1">
    <source>
        <dbReference type="ARBA" id="ARBA00003954"/>
    </source>
</evidence>
<evidence type="ECO:0000313" key="21">
    <source>
        <dbReference type="Proteomes" id="UP000326903"/>
    </source>
</evidence>
<dbReference type="SMART" id="SM00831">
    <property type="entry name" value="Cation_ATPase_N"/>
    <property type="match status" value="1"/>
</dbReference>
<dbReference type="Gene3D" id="2.70.150.10">
    <property type="entry name" value="Calcium-transporting ATPase, cytoplasmic transduction domain A"/>
    <property type="match status" value="1"/>
</dbReference>
<keyword evidence="7" id="KW-0997">Cell inner membrane</keyword>
<protein>
    <recommendedName>
        <fullName evidence="5">Magnesium-transporting ATPase, P-type 1</fullName>
        <ecNumber evidence="4">7.2.2.14</ecNumber>
    </recommendedName>
    <alternativeName>
        <fullName evidence="16">Mg(2+) transport ATPase, P-type 1</fullName>
    </alternativeName>
</protein>
<keyword evidence="12" id="KW-0460">Magnesium</keyword>
<evidence type="ECO:0000256" key="16">
    <source>
        <dbReference type="ARBA" id="ARBA00029806"/>
    </source>
</evidence>
<dbReference type="Pfam" id="PF00690">
    <property type="entry name" value="Cation_ATPase_N"/>
    <property type="match status" value="1"/>
</dbReference>
<dbReference type="NCBIfam" id="TIGR01524">
    <property type="entry name" value="ATPase-IIIB_Mg"/>
    <property type="match status" value="1"/>
</dbReference>
<dbReference type="GO" id="GO:0015444">
    <property type="term" value="F:P-type magnesium transporter activity"/>
    <property type="evidence" value="ECO:0007669"/>
    <property type="project" value="UniProtKB-EC"/>
</dbReference>
<feature type="transmembrane region" description="Helical" evidence="18">
    <location>
        <begin position="63"/>
        <end position="83"/>
    </location>
</feature>
<comment type="caution">
    <text evidence="20">The sequence shown here is derived from an EMBL/GenBank/DDBJ whole genome shotgun (WGS) entry which is preliminary data.</text>
</comment>
<dbReference type="InterPro" id="IPR008250">
    <property type="entry name" value="ATPase_P-typ_transduc_dom_A_sf"/>
</dbReference>
<dbReference type="RefSeq" id="WP_150412680.1">
    <property type="nucleotide sequence ID" value="NZ_VYQF01000001.1"/>
</dbReference>
<feature type="domain" description="Cation-transporting P-type ATPase N-terminal" evidence="19">
    <location>
        <begin position="13"/>
        <end position="87"/>
    </location>
</feature>
<evidence type="ECO:0000313" key="20">
    <source>
        <dbReference type="EMBL" id="KAA9040620.1"/>
    </source>
</evidence>
<evidence type="ECO:0000256" key="18">
    <source>
        <dbReference type="SAM" id="Phobius"/>
    </source>
</evidence>
<evidence type="ECO:0000256" key="15">
    <source>
        <dbReference type="ARBA" id="ARBA00023136"/>
    </source>
</evidence>
<dbReference type="InterPro" id="IPR044492">
    <property type="entry name" value="P_typ_ATPase_HD_dom"/>
</dbReference>
<keyword evidence="8" id="KW-0597">Phosphoprotein</keyword>
<feature type="transmembrane region" description="Helical" evidence="18">
    <location>
        <begin position="746"/>
        <end position="767"/>
    </location>
</feature>
<dbReference type="EC" id="7.2.2.14" evidence="4"/>
<accession>A0A5J5IHZ0</accession>
<dbReference type="Gene3D" id="1.20.1110.10">
    <property type="entry name" value="Calcium-transporting ATPase, transmembrane domain"/>
    <property type="match status" value="1"/>
</dbReference>
<evidence type="ECO:0000256" key="2">
    <source>
        <dbReference type="ARBA" id="ARBA00004429"/>
    </source>
</evidence>
<dbReference type="SUPFAM" id="SSF81665">
    <property type="entry name" value="Calcium ATPase, transmembrane domain M"/>
    <property type="match status" value="1"/>
</dbReference>
<sequence>MKDKFILTAALDYFSSVSTREIVEKLESNEERGLSNEEAALRIKEFGKNTIESKKHKHFLVELLSHFKSPLVLILTVAAVISYSLGETINASIILFIIVVSIAIDFYQERDARNAAEKLKQSVKSKAQIIRDNVQIEVFHEEICLGDIIMLSAGKIVPADARLLFAKDFFVNQSSLTGESFPAEKKSDVTNIDKPNLPDLSNIVFMGSSIISGIAKAIVVKTGAATEFGKIAANLIQPETETDFSKGIKEFGYLIMKVTIVLVLFIFLINAVLKHDLLESFMFSLAVAVGLTPELLPMIMAITMSKGSAHMAKKGVIVKRLSSIPSFGSMEVLCTDKTGTITEDKIHLVKYVDKEGNNSEYLLLLAYLNSFYQTGIKNPLDDAVVSFQKVDINNYIKKDEIPFDFVRKRMSVVVTYQNRNILICKGAPEEIFKSCLINDQDKVAANKQYEMLSNDGFRVLAIATKETGADEIFTKEDECEMELKGFIAFLDPPKMDAYEMIAALNTIGVEVKIITGDNLLVTQKVCEQIGLTVKGFMQGHEVNDITDEALQRRVKDVTIFTRFSPEQKNRIIMSLKKHHHAVGYMGDGINDAPSLKTADIGISVNSATDVTKDAADIILTQKDLMVLKEGILEGRKTFGNTMKYILMDLSSNFGNMFSVAAATMFLPFLPMLPVQILINNFLYDTSQVTIPTDNVDESYIKKPQRWNLKMIYSFMFIFGLTSSIFDLLTFYLLYKYFSVDEAQFRTGWFMESLATQILVVFIIRTRLVPFKQSNPGKKLVMSVLFCLAIGWLLPYLPFAPRIGFDKLPGQVILFIIAIVAIYLFTAEFVKRFIYHRFLKNVAS</sequence>
<dbReference type="SFLD" id="SFLDS00003">
    <property type="entry name" value="Haloacid_Dehalogenase"/>
    <property type="match status" value="1"/>
</dbReference>
<name>A0A5J5IHZ0_9BACT</name>
<gene>
    <name evidence="20" type="primary">mgtA</name>
    <name evidence="20" type="ORF">FW778_00835</name>
</gene>
<dbReference type="InterPro" id="IPR023214">
    <property type="entry name" value="HAD_sf"/>
</dbReference>
<keyword evidence="9 18" id="KW-0812">Transmembrane</keyword>
<dbReference type="GO" id="GO:0005524">
    <property type="term" value="F:ATP binding"/>
    <property type="evidence" value="ECO:0007669"/>
    <property type="project" value="UniProtKB-KW"/>
</dbReference>
<dbReference type="Pfam" id="PF00122">
    <property type="entry name" value="E1-E2_ATPase"/>
    <property type="match status" value="1"/>
</dbReference>
<keyword evidence="6" id="KW-1003">Cell membrane</keyword>
<dbReference type="SUPFAM" id="SSF81653">
    <property type="entry name" value="Calcium ATPase, transduction domain A"/>
    <property type="match status" value="1"/>
</dbReference>
<dbReference type="EMBL" id="VYQF01000001">
    <property type="protein sequence ID" value="KAA9040620.1"/>
    <property type="molecule type" value="Genomic_DNA"/>
</dbReference>
<dbReference type="GO" id="GO:0016887">
    <property type="term" value="F:ATP hydrolysis activity"/>
    <property type="evidence" value="ECO:0007669"/>
    <property type="project" value="InterPro"/>
</dbReference>
<dbReference type="AlphaFoldDB" id="A0A5J5IHZ0"/>
<dbReference type="Gene3D" id="3.40.1110.10">
    <property type="entry name" value="Calcium-transporting ATPase, cytoplasmic domain N"/>
    <property type="match status" value="1"/>
</dbReference>
<dbReference type="PRINTS" id="PR01836">
    <property type="entry name" value="MGATPASE"/>
</dbReference>
<comment type="similarity">
    <text evidence="3">Belongs to the cation transport ATPase (P-type) (TC 3.A.3) family. Type IIIB subfamily.</text>
</comment>
<dbReference type="Pfam" id="PF00689">
    <property type="entry name" value="Cation_ATPase_C"/>
    <property type="match status" value="1"/>
</dbReference>
<evidence type="ECO:0000256" key="10">
    <source>
        <dbReference type="ARBA" id="ARBA00022741"/>
    </source>
</evidence>
<evidence type="ECO:0000256" key="17">
    <source>
        <dbReference type="ARBA" id="ARBA00047295"/>
    </source>
</evidence>
<evidence type="ECO:0000256" key="4">
    <source>
        <dbReference type="ARBA" id="ARBA00012786"/>
    </source>
</evidence>
<keyword evidence="21" id="KW-1185">Reference proteome</keyword>
<dbReference type="InterPro" id="IPR023298">
    <property type="entry name" value="ATPase_P-typ_TM_dom_sf"/>
</dbReference>
<evidence type="ECO:0000256" key="6">
    <source>
        <dbReference type="ARBA" id="ARBA00022475"/>
    </source>
</evidence>
<proteinExistence type="inferred from homology"/>
<comment type="function">
    <text evidence="1">Mediates magnesium influx to the cytosol.</text>
</comment>
<evidence type="ECO:0000256" key="5">
    <source>
        <dbReference type="ARBA" id="ARBA00013555"/>
    </source>
</evidence>
<feature type="transmembrane region" description="Helical" evidence="18">
    <location>
        <begin position="711"/>
        <end position="734"/>
    </location>
</feature>
<dbReference type="PROSITE" id="PS00154">
    <property type="entry name" value="ATPASE_E1_E2"/>
    <property type="match status" value="1"/>
</dbReference>
<comment type="subcellular location">
    <subcellularLocation>
        <location evidence="2">Cell inner membrane</location>
        <topology evidence="2">Multi-pass membrane protein</topology>
    </subcellularLocation>
</comment>
<dbReference type="InterPro" id="IPR004014">
    <property type="entry name" value="ATPase_P-typ_cation-transptr_N"/>
</dbReference>
<dbReference type="InterPro" id="IPR018303">
    <property type="entry name" value="ATPase_P-typ_P_site"/>
</dbReference>
<keyword evidence="11" id="KW-0067">ATP-binding</keyword>
<comment type="catalytic activity">
    <reaction evidence="17">
        <text>Mg(2+)(out) + ATP + H2O = Mg(2+)(in) + ADP + phosphate + H(+)</text>
        <dbReference type="Rhea" id="RHEA:10260"/>
        <dbReference type="ChEBI" id="CHEBI:15377"/>
        <dbReference type="ChEBI" id="CHEBI:15378"/>
        <dbReference type="ChEBI" id="CHEBI:18420"/>
        <dbReference type="ChEBI" id="CHEBI:30616"/>
        <dbReference type="ChEBI" id="CHEBI:43474"/>
        <dbReference type="ChEBI" id="CHEBI:456216"/>
        <dbReference type="EC" id="7.2.2.14"/>
    </reaction>
</comment>
<keyword evidence="10" id="KW-0547">Nucleotide-binding</keyword>
<evidence type="ECO:0000256" key="8">
    <source>
        <dbReference type="ARBA" id="ARBA00022553"/>
    </source>
</evidence>
<dbReference type="SUPFAM" id="SSF56784">
    <property type="entry name" value="HAD-like"/>
    <property type="match status" value="1"/>
</dbReference>
<dbReference type="Proteomes" id="UP000326903">
    <property type="component" value="Unassembled WGS sequence"/>
</dbReference>
<dbReference type="InterPro" id="IPR006068">
    <property type="entry name" value="ATPase_P-typ_cation-transptr_C"/>
</dbReference>
<evidence type="ECO:0000256" key="12">
    <source>
        <dbReference type="ARBA" id="ARBA00022842"/>
    </source>
</evidence>
<evidence type="ECO:0000256" key="11">
    <source>
        <dbReference type="ARBA" id="ARBA00022840"/>
    </source>
</evidence>
<dbReference type="NCBIfam" id="TIGR01494">
    <property type="entry name" value="ATPase_P-type"/>
    <property type="match status" value="2"/>
</dbReference>
<organism evidence="20 21">
    <name type="scientific">Ginsengibacter hankyongi</name>
    <dbReference type="NCBI Taxonomy" id="2607284"/>
    <lineage>
        <taxon>Bacteria</taxon>
        <taxon>Pseudomonadati</taxon>
        <taxon>Bacteroidota</taxon>
        <taxon>Chitinophagia</taxon>
        <taxon>Chitinophagales</taxon>
        <taxon>Chitinophagaceae</taxon>
        <taxon>Ginsengibacter</taxon>
    </lineage>
</organism>
<feature type="transmembrane region" description="Helical" evidence="18">
    <location>
        <begin position="89"/>
        <end position="107"/>
    </location>
</feature>
<dbReference type="PANTHER" id="PTHR42861">
    <property type="entry name" value="CALCIUM-TRANSPORTING ATPASE"/>
    <property type="match status" value="1"/>
</dbReference>
<dbReference type="InterPro" id="IPR059000">
    <property type="entry name" value="ATPase_P-type_domA"/>
</dbReference>
<dbReference type="InterPro" id="IPR001757">
    <property type="entry name" value="P_typ_ATPase"/>
</dbReference>
<reference evidence="20 21" key="1">
    <citation type="submission" date="2019-09" db="EMBL/GenBank/DDBJ databases">
        <title>Draft genome sequence of Ginsengibacter sp. BR5-29.</title>
        <authorList>
            <person name="Im W.-T."/>
        </authorList>
    </citation>
    <scope>NUCLEOTIDE SEQUENCE [LARGE SCALE GENOMIC DNA]</scope>
    <source>
        <strain evidence="20 21">BR5-29</strain>
    </source>
</reference>
<keyword evidence="13" id="KW-1278">Translocase</keyword>
<evidence type="ECO:0000256" key="9">
    <source>
        <dbReference type="ARBA" id="ARBA00022692"/>
    </source>
</evidence>
<dbReference type="Gene3D" id="3.40.50.1000">
    <property type="entry name" value="HAD superfamily/HAD-like"/>
    <property type="match status" value="1"/>
</dbReference>
<dbReference type="SFLD" id="SFLDG00002">
    <property type="entry name" value="C1.7:_P-type_atpase_like"/>
    <property type="match status" value="1"/>
</dbReference>
<feature type="transmembrane region" description="Helical" evidence="18">
    <location>
        <begin position="251"/>
        <end position="269"/>
    </location>
</feature>
<evidence type="ECO:0000256" key="3">
    <source>
        <dbReference type="ARBA" id="ARBA00008746"/>
    </source>
</evidence>
<keyword evidence="15 18" id="KW-0472">Membrane</keyword>
<feature type="transmembrane region" description="Helical" evidence="18">
    <location>
        <begin position="281"/>
        <end position="304"/>
    </location>
</feature>
<dbReference type="InterPro" id="IPR036412">
    <property type="entry name" value="HAD-like_sf"/>
</dbReference>
<keyword evidence="14 18" id="KW-1133">Transmembrane helix</keyword>
<evidence type="ECO:0000256" key="7">
    <source>
        <dbReference type="ARBA" id="ARBA00022519"/>
    </source>
</evidence>
<dbReference type="InterPro" id="IPR023299">
    <property type="entry name" value="ATPase_P-typ_cyto_dom_N"/>
</dbReference>
<evidence type="ECO:0000256" key="14">
    <source>
        <dbReference type="ARBA" id="ARBA00022989"/>
    </source>
</evidence>
<feature type="transmembrane region" description="Helical" evidence="18">
    <location>
        <begin position="779"/>
        <end position="798"/>
    </location>
</feature>
<dbReference type="GO" id="GO:0005886">
    <property type="term" value="C:plasma membrane"/>
    <property type="evidence" value="ECO:0007669"/>
    <property type="project" value="UniProtKB-SubCell"/>
</dbReference>
<evidence type="ECO:0000259" key="19">
    <source>
        <dbReference type="SMART" id="SM00831"/>
    </source>
</evidence>
<dbReference type="InterPro" id="IPR006415">
    <property type="entry name" value="P-type_ATPase_IIIB"/>
</dbReference>